<sequence length="130" mass="15344">MLKFIDKNYEKITWFIILLGLITIFTANQYLTLVLFFYLLIRSLKSRDSIIKTLRTTPLSTTITYVVGMILLIAALTVLMLFSGSFLKHYNIPAFLQYIYIAVVLVGSMFFYFWFMDFLIKKQHKNDSRK</sequence>
<keyword evidence="1" id="KW-0472">Membrane</keyword>
<feature type="transmembrane region" description="Helical" evidence="1">
    <location>
        <begin position="62"/>
        <end position="86"/>
    </location>
</feature>
<accession>A0A921G2H8</accession>
<feature type="transmembrane region" description="Helical" evidence="1">
    <location>
        <begin position="98"/>
        <end position="120"/>
    </location>
</feature>
<gene>
    <name evidence="2" type="ORF">K8V56_20920</name>
</gene>
<evidence type="ECO:0000313" key="3">
    <source>
        <dbReference type="Proteomes" id="UP000698173"/>
    </source>
</evidence>
<reference evidence="2" key="1">
    <citation type="journal article" date="2021" name="PeerJ">
        <title>Extensive microbial diversity within the chicken gut microbiome revealed by metagenomics and culture.</title>
        <authorList>
            <person name="Gilroy R."/>
            <person name="Ravi A."/>
            <person name="Getino M."/>
            <person name="Pursley I."/>
            <person name="Horton D.L."/>
            <person name="Alikhan N.F."/>
            <person name="Baker D."/>
            <person name="Gharbi K."/>
            <person name="Hall N."/>
            <person name="Watson M."/>
            <person name="Adriaenssens E.M."/>
            <person name="Foster-Nyarko E."/>
            <person name="Jarju S."/>
            <person name="Secka A."/>
            <person name="Antonio M."/>
            <person name="Oren A."/>
            <person name="Chaudhuri R.R."/>
            <person name="La Ragione R."/>
            <person name="Hildebrand F."/>
            <person name="Pallen M.J."/>
        </authorList>
    </citation>
    <scope>NUCLEOTIDE SEQUENCE</scope>
    <source>
        <strain evidence="2">CHK171-7178</strain>
    </source>
</reference>
<keyword evidence="1" id="KW-1133">Transmembrane helix</keyword>
<dbReference type="EMBL" id="DYWT01000311">
    <property type="protein sequence ID" value="HJF34233.1"/>
    <property type="molecule type" value="Genomic_DNA"/>
</dbReference>
<protein>
    <submittedName>
        <fullName evidence="2">Uncharacterized protein</fullName>
    </submittedName>
</protein>
<proteinExistence type="predicted"/>
<organism evidence="2 3">
    <name type="scientific">Sporosarcina psychrophila</name>
    <name type="common">Bacillus psychrophilus</name>
    <dbReference type="NCBI Taxonomy" id="1476"/>
    <lineage>
        <taxon>Bacteria</taxon>
        <taxon>Bacillati</taxon>
        <taxon>Bacillota</taxon>
        <taxon>Bacilli</taxon>
        <taxon>Bacillales</taxon>
        <taxon>Caryophanaceae</taxon>
        <taxon>Sporosarcina</taxon>
    </lineage>
</organism>
<evidence type="ECO:0000313" key="2">
    <source>
        <dbReference type="EMBL" id="HJF34233.1"/>
    </source>
</evidence>
<evidence type="ECO:0000256" key="1">
    <source>
        <dbReference type="SAM" id="Phobius"/>
    </source>
</evidence>
<comment type="caution">
    <text evidence="2">The sequence shown here is derived from an EMBL/GenBank/DDBJ whole genome shotgun (WGS) entry which is preliminary data.</text>
</comment>
<feature type="transmembrane region" description="Helical" evidence="1">
    <location>
        <begin position="12"/>
        <end position="41"/>
    </location>
</feature>
<dbReference type="AlphaFoldDB" id="A0A921G2H8"/>
<name>A0A921G2H8_SPOPS</name>
<dbReference type="Proteomes" id="UP000698173">
    <property type="component" value="Unassembled WGS sequence"/>
</dbReference>
<reference evidence="2" key="2">
    <citation type="submission" date="2021-09" db="EMBL/GenBank/DDBJ databases">
        <authorList>
            <person name="Gilroy R."/>
        </authorList>
    </citation>
    <scope>NUCLEOTIDE SEQUENCE</scope>
    <source>
        <strain evidence="2">CHK171-7178</strain>
    </source>
</reference>
<keyword evidence="1" id="KW-0812">Transmembrane</keyword>